<dbReference type="PROSITE" id="PS50088">
    <property type="entry name" value="ANK_REPEAT"/>
    <property type="match status" value="5"/>
</dbReference>
<accession>A0A9P0ALS5</accession>
<keyword evidence="1" id="KW-0677">Repeat</keyword>
<evidence type="ECO:0000313" key="5">
    <source>
        <dbReference type="Proteomes" id="UP001152759"/>
    </source>
</evidence>
<name>A0A9P0ALS5_BEMTA</name>
<dbReference type="Pfam" id="PF00023">
    <property type="entry name" value="Ank"/>
    <property type="match status" value="1"/>
</dbReference>
<dbReference type="PANTHER" id="PTHR24198:SF165">
    <property type="entry name" value="ANKYRIN REPEAT-CONTAINING PROTEIN-RELATED"/>
    <property type="match status" value="1"/>
</dbReference>
<dbReference type="Pfam" id="PF12796">
    <property type="entry name" value="Ank_2"/>
    <property type="match status" value="2"/>
</dbReference>
<dbReference type="SMART" id="SM00248">
    <property type="entry name" value="ANK"/>
    <property type="match status" value="7"/>
</dbReference>
<feature type="repeat" description="ANK" evidence="3">
    <location>
        <begin position="202"/>
        <end position="235"/>
    </location>
</feature>
<feature type="repeat" description="ANK" evidence="3">
    <location>
        <begin position="168"/>
        <end position="200"/>
    </location>
</feature>
<feature type="repeat" description="ANK" evidence="3">
    <location>
        <begin position="367"/>
        <end position="399"/>
    </location>
</feature>
<gene>
    <name evidence="4" type="ORF">BEMITA_LOCUS13729</name>
</gene>
<dbReference type="PRINTS" id="PR01415">
    <property type="entry name" value="ANKYRIN"/>
</dbReference>
<dbReference type="KEGG" id="btab:109037009"/>
<dbReference type="InterPro" id="IPR002110">
    <property type="entry name" value="Ankyrin_rpt"/>
</dbReference>
<dbReference type="PANTHER" id="PTHR24198">
    <property type="entry name" value="ANKYRIN REPEAT AND PROTEIN KINASE DOMAIN-CONTAINING PROTEIN"/>
    <property type="match status" value="1"/>
</dbReference>
<dbReference type="EMBL" id="OU963870">
    <property type="protein sequence ID" value="CAH0395559.1"/>
    <property type="molecule type" value="Genomic_DNA"/>
</dbReference>
<dbReference type="SUPFAM" id="SSF48403">
    <property type="entry name" value="Ankyrin repeat"/>
    <property type="match status" value="1"/>
</dbReference>
<feature type="repeat" description="ANK" evidence="3">
    <location>
        <begin position="235"/>
        <end position="269"/>
    </location>
</feature>
<sequence>MPSFRLAECLVFVVRIAEAPDRAKTNPNSKGLSGYILTPNLGREFLEPLLLLTDRSQFQLLASNEECPQELAAAAKNDLVAIKNFHIDLQHLQSTELHIVSQAVSRCQLLREIFPSRQSDYTREYRTEDADWSPVAEQTQSVFRDEACMRFISRVVEVNPNIPYWNREGETFLHLAVFKQCVPLVQLLLKHGAKTDIRKSDKCDTVLHTAMRSRESSSIFRILLEHGANPNAASKGDSPLQFVLRGDSRSVDELKLLLDHGADVNVDFKPGAIQLAARRGSEFLACVLSFRPDLSIPRNKDALRAFLKGPLKRGDEKKLDLFFENGFDLAPEDASDTRLFFSVIQLARHGIVERLLKWGASVRERVAGLTALHVAAKHAGADSVRLLLDHGADLNARSSTGKTPLALAIFVGNVEAAKCLLARGPDLEGLLHEAAVTYAAPRNAVEIVRALVEAGADVNASHWTGRAPIAEASRLCRVEVVEELMRHEARLDFGSEAVRDDLRTAIELGSLSAVEFYLKNGVQLKGGVTEAVEVAVFAGRHAMVRFFLELDDSTLETTDVLEKVETVGRLIGGEIMPSTVGKDILEYGYLRLDLVCKVLARCPSSCFKRGRLADSTDVVWNHVRALMAADLTVNQREKCELPVGVPEEAAAGEGLRLEVRSMKATKIGDSDVTFYDVLDSSLSEVARLLRNDGVVRVLEGGGFGEGFPAYVGMIAKRFRKAVFRKTLAERGVRMLEALCAHLPELPLEVREKIVGYLDNRNLYVLTNVVSLKEVAVQAEECG</sequence>
<dbReference type="PROSITE" id="PS50297">
    <property type="entry name" value="ANK_REP_REGION"/>
    <property type="match status" value="5"/>
</dbReference>
<evidence type="ECO:0000256" key="3">
    <source>
        <dbReference type="PROSITE-ProRule" id="PRU00023"/>
    </source>
</evidence>
<keyword evidence="2 3" id="KW-0040">ANK repeat</keyword>
<reference evidence="4" key="1">
    <citation type="submission" date="2021-12" db="EMBL/GenBank/DDBJ databases">
        <authorList>
            <person name="King R."/>
        </authorList>
    </citation>
    <scope>NUCLEOTIDE SEQUENCE</scope>
</reference>
<dbReference type="Gene3D" id="1.25.40.20">
    <property type="entry name" value="Ankyrin repeat-containing domain"/>
    <property type="match status" value="3"/>
</dbReference>
<evidence type="ECO:0000256" key="2">
    <source>
        <dbReference type="ARBA" id="ARBA00023043"/>
    </source>
</evidence>
<evidence type="ECO:0000313" key="4">
    <source>
        <dbReference type="EMBL" id="CAH0395559.1"/>
    </source>
</evidence>
<dbReference type="InterPro" id="IPR036770">
    <property type="entry name" value="Ankyrin_rpt-contain_sf"/>
</dbReference>
<protein>
    <submittedName>
        <fullName evidence="4">Uncharacterized protein</fullName>
    </submittedName>
</protein>
<dbReference type="AlphaFoldDB" id="A0A9P0ALS5"/>
<dbReference type="Proteomes" id="UP001152759">
    <property type="component" value="Chromosome 9"/>
</dbReference>
<evidence type="ECO:0000256" key="1">
    <source>
        <dbReference type="ARBA" id="ARBA00022737"/>
    </source>
</evidence>
<keyword evidence="5" id="KW-1185">Reference proteome</keyword>
<feature type="repeat" description="ANK" evidence="3">
    <location>
        <begin position="400"/>
        <end position="428"/>
    </location>
</feature>
<proteinExistence type="predicted"/>
<organism evidence="4 5">
    <name type="scientific">Bemisia tabaci</name>
    <name type="common">Sweetpotato whitefly</name>
    <name type="synonym">Aleurodes tabaci</name>
    <dbReference type="NCBI Taxonomy" id="7038"/>
    <lineage>
        <taxon>Eukaryota</taxon>
        <taxon>Metazoa</taxon>
        <taxon>Ecdysozoa</taxon>
        <taxon>Arthropoda</taxon>
        <taxon>Hexapoda</taxon>
        <taxon>Insecta</taxon>
        <taxon>Pterygota</taxon>
        <taxon>Neoptera</taxon>
        <taxon>Paraneoptera</taxon>
        <taxon>Hemiptera</taxon>
        <taxon>Sternorrhyncha</taxon>
        <taxon>Aleyrodoidea</taxon>
        <taxon>Aleyrodidae</taxon>
        <taxon>Aleyrodinae</taxon>
        <taxon>Bemisia</taxon>
    </lineage>
</organism>